<organism evidence="6 7">
    <name type="scientific">Pallidibacillus thermolactis</name>
    <dbReference type="NCBI Taxonomy" id="251051"/>
    <lineage>
        <taxon>Bacteria</taxon>
        <taxon>Bacillati</taxon>
        <taxon>Bacillota</taxon>
        <taxon>Bacilli</taxon>
        <taxon>Bacillales</taxon>
        <taxon>Bacillaceae</taxon>
        <taxon>Pallidibacillus</taxon>
    </lineage>
</organism>
<keyword evidence="5" id="KW-0560">Oxidoreductase</keyword>
<dbReference type="Pfam" id="PF03060">
    <property type="entry name" value="NMO"/>
    <property type="match status" value="2"/>
</dbReference>
<dbReference type="EMBL" id="JAOUSE010000029">
    <property type="protein sequence ID" value="MCU9594789.1"/>
    <property type="molecule type" value="Genomic_DNA"/>
</dbReference>
<evidence type="ECO:0000256" key="3">
    <source>
        <dbReference type="ARBA" id="ARBA00022630"/>
    </source>
</evidence>
<evidence type="ECO:0000313" key="6">
    <source>
        <dbReference type="EMBL" id="MCU9594789.1"/>
    </source>
</evidence>
<dbReference type="InterPro" id="IPR013785">
    <property type="entry name" value="Aldolase_TIM"/>
</dbReference>
<evidence type="ECO:0000256" key="1">
    <source>
        <dbReference type="ARBA" id="ARBA00003535"/>
    </source>
</evidence>
<proteinExistence type="predicted"/>
<keyword evidence="3" id="KW-0285">Flavoprotein</keyword>
<dbReference type="CDD" id="cd04730">
    <property type="entry name" value="NPD_like"/>
    <property type="match status" value="1"/>
</dbReference>
<evidence type="ECO:0000256" key="5">
    <source>
        <dbReference type="ARBA" id="ARBA00023002"/>
    </source>
</evidence>
<dbReference type="PANTHER" id="PTHR32332:SF20">
    <property type="entry name" value="2-NITROPROPANE DIOXYGENASE-LIKE PROTEIN"/>
    <property type="match status" value="1"/>
</dbReference>
<evidence type="ECO:0000313" key="7">
    <source>
        <dbReference type="Proteomes" id="UP001208656"/>
    </source>
</evidence>
<sequence length="321" mass="34392">MRNSITEILKIKYPIIQGGMGNISDPLLAAAISNAGGLGTIGTGNLPISEISNKIKVMISNTTKPCCVNIPISVHPCTKLVAEEVIAHRVPVVSLSAGNPSDLIGMFHEHNIKVICVTSTVRQAKKAEILGADLIVCEGYEAAGINSPNESTTMTLIPQVAKEVSIPIVAAGGIADGKGFAAAIALGASGVQLGTRFVATKEANFHPNYKKSILKANDESTVIVGRSFKQVRRILKNHYAESLLNLENKRGSIEEYKEKTSEERHYIGTVEGNDREGFMTGGQIAGLIEDLPTVAEVMENMINEAKDILNPNYFNLSLKLI</sequence>
<dbReference type="Gene3D" id="3.20.20.70">
    <property type="entry name" value="Aldolase class I"/>
    <property type="match status" value="1"/>
</dbReference>
<keyword evidence="4" id="KW-0288">FMN</keyword>
<evidence type="ECO:0000256" key="4">
    <source>
        <dbReference type="ARBA" id="ARBA00022643"/>
    </source>
</evidence>
<comment type="function">
    <text evidence="1">Nitronate monooxygenase that uses molecular oxygen to catalyze the oxidative denitrification of alkyl nitronates. Acts on propionate 3-nitronate (P3N), the presumed physiological substrate. Probably functions in the detoxification of P3N, a metabolic poison produced by plants and fungi as a defense mechanism.</text>
</comment>
<comment type="caution">
    <text evidence="6">The sequence shown here is derived from an EMBL/GenBank/DDBJ whole genome shotgun (WGS) entry which is preliminary data.</text>
</comment>
<dbReference type="Proteomes" id="UP001208656">
    <property type="component" value="Unassembled WGS sequence"/>
</dbReference>
<reference evidence="6 7" key="1">
    <citation type="submission" date="2022-10" db="EMBL/GenBank/DDBJ databases">
        <title>Description of Fervidibacillus gen. nov. in the family Fervidibacillaceae fam. nov. with two species, Fervidibacillus albus sp. nov., and Fervidibacillus halotolerans sp. nov., isolated from tidal flat sediments.</title>
        <authorList>
            <person name="Kwon K.K."/>
            <person name="Yang S.-H."/>
        </authorList>
    </citation>
    <scope>NUCLEOTIDE SEQUENCE [LARGE SCALE GENOMIC DNA]</scope>
    <source>
        <strain evidence="6 7">DSM 23332</strain>
    </source>
</reference>
<accession>A0ABT2WGF9</accession>
<dbReference type="PANTHER" id="PTHR32332">
    <property type="entry name" value="2-NITROPROPANE DIOXYGENASE"/>
    <property type="match status" value="1"/>
</dbReference>
<evidence type="ECO:0000256" key="2">
    <source>
        <dbReference type="ARBA" id="ARBA00013457"/>
    </source>
</evidence>
<dbReference type="SUPFAM" id="SSF51412">
    <property type="entry name" value="Inosine monophosphate dehydrogenase (IMPDH)"/>
    <property type="match status" value="1"/>
</dbReference>
<keyword evidence="7" id="KW-1185">Reference proteome</keyword>
<name>A0ABT2WGF9_9BACI</name>
<gene>
    <name evidence="6" type="ORF">OEV82_10105</name>
</gene>
<dbReference type="InterPro" id="IPR004136">
    <property type="entry name" value="NMO"/>
</dbReference>
<dbReference type="RefSeq" id="WP_263061797.1">
    <property type="nucleotide sequence ID" value="NZ_JAOUSE010000029.1"/>
</dbReference>
<protein>
    <recommendedName>
        <fullName evidence="2">Probable nitronate monooxygenase</fullName>
    </recommendedName>
</protein>